<comment type="caution">
    <text evidence="1">The sequence shown here is derived from an EMBL/GenBank/DDBJ whole genome shotgun (WGS) entry which is preliminary data.</text>
</comment>
<reference evidence="1" key="1">
    <citation type="journal article" date="2021" name="PeerJ">
        <title>Extensive microbial diversity within the chicken gut microbiome revealed by metagenomics and culture.</title>
        <authorList>
            <person name="Gilroy R."/>
            <person name="Ravi A."/>
            <person name="Getino M."/>
            <person name="Pursley I."/>
            <person name="Horton D.L."/>
            <person name="Alikhan N.F."/>
            <person name="Baker D."/>
            <person name="Gharbi K."/>
            <person name="Hall N."/>
            <person name="Watson M."/>
            <person name="Adriaenssens E.M."/>
            <person name="Foster-Nyarko E."/>
            <person name="Jarju S."/>
            <person name="Secka A."/>
            <person name="Antonio M."/>
            <person name="Oren A."/>
            <person name="Chaudhuri R.R."/>
            <person name="La Ragione R."/>
            <person name="Hildebrand F."/>
            <person name="Pallen M.J."/>
        </authorList>
    </citation>
    <scope>NUCLEOTIDE SEQUENCE</scope>
    <source>
        <strain evidence="1">4100</strain>
    </source>
</reference>
<evidence type="ECO:0000313" key="1">
    <source>
        <dbReference type="EMBL" id="HJE39911.1"/>
    </source>
</evidence>
<dbReference type="NCBIfam" id="NF033644">
    <property type="entry name" value="antiterm_UpxY"/>
    <property type="match status" value="1"/>
</dbReference>
<gene>
    <name evidence="1" type="ORF">K8V47_09170</name>
</gene>
<dbReference type="InterPro" id="IPR006645">
    <property type="entry name" value="NGN-like_dom"/>
</dbReference>
<dbReference type="CDD" id="cd09895">
    <property type="entry name" value="NGN_SP_UpxY"/>
    <property type="match status" value="1"/>
</dbReference>
<dbReference type="Pfam" id="PF02357">
    <property type="entry name" value="NusG"/>
    <property type="match status" value="1"/>
</dbReference>
<dbReference type="AlphaFoldDB" id="A0A4Q0UA86"/>
<dbReference type="EMBL" id="DYXT01000047">
    <property type="protein sequence ID" value="HJE39911.1"/>
    <property type="molecule type" value="Genomic_DNA"/>
</dbReference>
<dbReference type="GO" id="GO:0006354">
    <property type="term" value="P:DNA-templated transcription elongation"/>
    <property type="evidence" value="ECO:0007669"/>
    <property type="project" value="InterPro"/>
</dbReference>
<accession>A0A4Q0UA86</accession>
<name>A0A4Q0UA86_9BACT</name>
<dbReference type="InterPro" id="IPR036735">
    <property type="entry name" value="NGN_dom_sf"/>
</dbReference>
<dbReference type="Gene3D" id="3.30.70.940">
    <property type="entry name" value="NusG, N-terminal domain"/>
    <property type="match status" value="1"/>
</dbReference>
<organism evidence="1 2">
    <name type="scientific">Candidatus Amulumruptor caecigallinarius</name>
    <dbReference type="NCBI Taxonomy" id="2109911"/>
    <lineage>
        <taxon>Bacteria</taxon>
        <taxon>Pseudomonadati</taxon>
        <taxon>Bacteroidota</taxon>
        <taxon>Bacteroidia</taxon>
        <taxon>Bacteroidales</taxon>
        <taxon>Muribaculaceae</taxon>
        <taxon>Candidatus Amulumruptor</taxon>
    </lineage>
</organism>
<sequence length="167" mass="18721">MRAYKSEKKAEDQLMQLGYTVFVPKKWSVRAYHGRKGKYLVPAIPSMVFIYATKASLLQAKQRVEKLQFIMSASSGGRQPLVVSERDMNDFIKVASRAVDDENITYFTPDELNITCGRRVMILGGPFDGVTGVFQRIKGHRNRRLVVTIPSIGSVTAEVAPDLVQLL</sequence>
<reference evidence="1" key="2">
    <citation type="submission" date="2021-09" db="EMBL/GenBank/DDBJ databases">
        <authorList>
            <person name="Gilroy R."/>
        </authorList>
    </citation>
    <scope>NUCLEOTIDE SEQUENCE</scope>
    <source>
        <strain evidence="1">4100</strain>
    </source>
</reference>
<proteinExistence type="predicted"/>
<dbReference type="Proteomes" id="UP000711407">
    <property type="component" value="Unassembled WGS sequence"/>
</dbReference>
<dbReference type="SUPFAM" id="SSF82679">
    <property type="entry name" value="N-utilization substance G protein NusG, N-terminal domain"/>
    <property type="match status" value="1"/>
</dbReference>
<protein>
    <submittedName>
        <fullName evidence="1">UpxY family transcription antiterminator</fullName>
    </submittedName>
</protein>
<evidence type="ECO:0000313" key="2">
    <source>
        <dbReference type="Proteomes" id="UP000711407"/>
    </source>
</evidence>